<accession>A0ABV2EZH1</accession>
<dbReference type="Pfam" id="PF12831">
    <property type="entry name" value="FAD_oxidored"/>
    <property type="match status" value="1"/>
</dbReference>
<evidence type="ECO:0000256" key="5">
    <source>
        <dbReference type="ARBA" id="ARBA00023014"/>
    </source>
</evidence>
<dbReference type="Gene3D" id="3.50.50.60">
    <property type="entry name" value="FAD/NAD(P)-binding domain"/>
    <property type="match status" value="1"/>
</dbReference>
<keyword evidence="3" id="KW-0560">Oxidoreductase</keyword>
<keyword evidence="4" id="KW-0408">Iron</keyword>
<protein>
    <recommendedName>
        <fullName evidence="8">FAD-dependent oxidoreductase</fullName>
    </recommendedName>
</protein>
<dbReference type="InterPro" id="IPR039650">
    <property type="entry name" value="HdrA-like"/>
</dbReference>
<dbReference type="SUPFAM" id="SSF51905">
    <property type="entry name" value="FAD/NAD(P)-binding domain"/>
    <property type="match status" value="1"/>
</dbReference>
<evidence type="ECO:0000256" key="3">
    <source>
        <dbReference type="ARBA" id="ARBA00023002"/>
    </source>
</evidence>
<evidence type="ECO:0000256" key="2">
    <source>
        <dbReference type="ARBA" id="ARBA00022723"/>
    </source>
</evidence>
<evidence type="ECO:0000256" key="4">
    <source>
        <dbReference type="ARBA" id="ARBA00023004"/>
    </source>
</evidence>
<dbReference type="EMBL" id="JBEPLV010000001">
    <property type="protein sequence ID" value="MET3544903.1"/>
    <property type="molecule type" value="Genomic_DNA"/>
</dbReference>
<dbReference type="PANTHER" id="PTHR43498:SF1">
    <property type="entry name" value="COB--COM HETERODISULFIDE REDUCTASE IRON-SULFUR SUBUNIT A"/>
    <property type="match status" value="1"/>
</dbReference>
<sequence>MTSKRTWTLPPEELPIMNQVDVVVVGGGPTGIAAAIAAVNNGANTLLIEQRGFLGGMGTTALVPAFCPFTDHEKPVIRGIGLELMERMKANCKPSYITEYKEQLDWVPIDVEVLKRVYDEALLESGAKVLFHTFVGQLVMNSGGHGVNGLVLLNKSGRSIVEAKYVIDATGDADIAALAGAPFQKGGDGGELQPGTMCYLLTNVNRERFRQYMRDSGDTGQIPQAVQLAQSNGDLPPGRKEVSGFAWVSDYLVGVNFGHVFGVDGTKAEDLTKAAVEGRKLVKIQVEFLRKYVPGFEDAHLVSTGEQIGIRETRRIVGDYMLVQDDFISMRSFEDDIARNAYFIDIHMATSKENMEIRHLPPGRSHGVPYRSLLPQGLANVWVAGRAASADRVVQGSLRVMPNCFAMGQAAGTAAAICAKTGSTSREVDIKQLQRLLIEQGAWLGELAEV</sequence>
<keyword evidence="1" id="KW-0004">4Fe-4S</keyword>
<evidence type="ECO:0000313" key="7">
    <source>
        <dbReference type="Proteomes" id="UP001549098"/>
    </source>
</evidence>
<name>A0ABV2EZH1_9BACL</name>
<reference evidence="6 7" key="1">
    <citation type="submission" date="2024-06" db="EMBL/GenBank/DDBJ databases">
        <title>Genomic Encyclopedia of Type Strains, Phase IV (KMG-IV): sequencing the most valuable type-strain genomes for metagenomic binning, comparative biology and taxonomic classification.</title>
        <authorList>
            <person name="Goeker M."/>
        </authorList>
    </citation>
    <scope>NUCLEOTIDE SEQUENCE [LARGE SCALE GENOMIC DNA]</scope>
    <source>
        <strain evidence="6 7">DSM 17253</strain>
    </source>
</reference>
<organism evidence="6 7">
    <name type="scientific">Paenibacillus favisporus</name>
    <dbReference type="NCBI Taxonomy" id="221028"/>
    <lineage>
        <taxon>Bacteria</taxon>
        <taxon>Bacillati</taxon>
        <taxon>Bacillota</taxon>
        <taxon>Bacilli</taxon>
        <taxon>Bacillales</taxon>
        <taxon>Paenibacillaceae</taxon>
        <taxon>Paenibacillus</taxon>
    </lineage>
</organism>
<dbReference type="RefSeq" id="WP_354495529.1">
    <property type="nucleotide sequence ID" value="NZ_JBEPLV010000001.1"/>
</dbReference>
<keyword evidence="7" id="KW-1185">Reference proteome</keyword>
<dbReference type="InterPro" id="IPR036188">
    <property type="entry name" value="FAD/NAD-bd_sf"/>
</dbReference>
<keyword evidence="2" id="KW-0479">Metal-binding</keyword>
<keyword evidence="5" id="KW-0411">Iron-sulfur</keyword>
<gene>
    <name evidence="6" type="ORF">ABID47_001497</name>
</gene>
<dbReference type="PANTHER" id="PTHR43498">
    <property type="entry name" value="FERREDOXIN:COB-COM HETERODISULFIDE REDUCTASE SUBUNIT A"/>
    <property type="match status" value="1"/>
</dbReference>
<comment type="caution">
    <text evidence="6">The sequence shown here is derived from an EMBL/GenBank/DDBJ whole genome shotgun (WGS) entry which is preliminary data.</text>
</comment>
<dbReference type="Proteomes" id="UP001549098">
    <property type="component" value="Unassembled WGS sequence"/>
</dbReference>
<dbReference type="PRINTS" id="PR00411">
    <property type="entry name" value="PNDRDTASEI"/>
</dbReference>
<evidence type="ECO:0000256" key="1">
    <source>
        <dbReference type="ARBA" id="ARBA00022485"/>
    </source>
</evidence>
<evidence type="ECO:0000313" key="6">
    <source>
        <dbReference type="EMBL" id="MET3544903.1"/>
    </source>
</evidence>
<evidence type="ECO:0008006" key="8">
    <source>
        <dbReference type="Google" id="ProtNLM"/>
    </source>
</evidence>
<proteinExistence type="predicted"/>